<dbReference type="AlphaFoldDB" id="A0A183BCE5"/>
<comment type="similarity">
    <text evidence="2">Belongs to the TAF4 family.</text>
</comment>
<organism evidence="10">
    <name type="scientific">Echinostoma caproni</name>
    <dbReference type="NCBI Taxonomy" id="27848"/>
    <lineage>
        <taxon>Eukaryota</taxon>
        <taxon>Metazoa</taxon>
        <taxon>Spiralia</taxon>
        <taxon>Lophotrochozoa</taxon>
        <taxon>Platyhelminthes</taxon>
        <taxon>Trematoda</taxon>
        <taxon>Digenea</taxon>
        <taxon>Plagiorchiida</taxon>
        <taxon>Echinostomata</taxon>
        <taxon>Echinostomatoidea</taxon>
        <taxon>Echinostomatidae</taxon>
        <taxon>Echinostoma</taxon>
    </lineage>
</organism>
<feature type="compositionally biased region" description="Low complexity" evidence="6">
    <location>
        <begin position="175"/>
        <end position="193"/>
    </location>
</feature>
<evidence type="ECO:0000256" key="3">
    <source>
        <dbReference type="ARBA" id="ARBA00023015"/>
    </source>
</evidence>
<reference evidence="10" key="1">
    <citation type="submission" date="2016-06" db="UniProtKB">
        <authorList>
            <consortium name="WormBaseParasite"/>
        </authorList>
    </citation>
    <scope>IDENTIFICATION</scope>
</reference>
<dbReference type="WBParaSite" id="ECPE_0001692301-mRNA-1">
    <property type="protein sequence ID" value="ECPE_0001692301-mRNA-1"/>
    <property type="gene ID" value="ECPE_0001692301"/>
</dbReference>
<evidence type="ECO:0000256" key="1">
    <source>
        <dbReference type="ARBA" id="ARBA00004123"/>
    </source>
</evidence>
<gene>
    <name evidence="8" type="ORF">ECPE_LOCUS16880</name>
</gene>
<dbReference type="OrthoDB" id="21060at2759"/>
<comment type="subcellular location">
    <subcellularLocation>
        <location evidence="1">Nucleus</location>
    </subcellularLocation>
</comment>
<evidence type="ECO:0000313" key="8">
    <source>
        <dbReference type="EMBL" id="VDP94154.1"/>
    </source>
</evidence>
<dbReference type="EMBL" id="UZAN01066367">
    <property type="protein sequence ID" value="VDP94154.1"/>
    <property type="molecule type" value="Genomic_DNA"/>
</dbReference>
<dbReference type="CDD" id="cd08045">
    <property type="entry name" value="HFD_TAF4"/>
    <property type="match status" value="1"/>
</dbReference>
<feature type="region of interest" description="Disordered" evidence="6">
    <location>
        <begin position="207"/>
        <end position="250"/>
    </location>
</feature>
<reference evidence="8 9" key="2">
    <citation type="submission" date="2018-11" db="EMBL/GenBank/DDBJ databases">
        <authorList>
            <consortium name="Pathogen Informatics"/>
        </authorList>
    </citation>
    <scope>NUCLEOTIDE SEQUENCE [LARGE SCALE GENOMIC DNA]</scope>
    <source>
        <strain evidence="8 9">Egypt</strain>
    </source>
</reference>
<dbReference type="Pfam" id="PF05236">
    <property type="entry name" value="TAF4"/>
    <property type="match status" value="1"/>
</dbReference>
<proteinExistence type="inferred from homology"/>
<feature type="region of interest" description="Disordered" evidence="6">
    <location>
        <begin position="266"/>
        <end position="286"/>
    </location>
</feature>
<dbReference type="InterPro" id="IPR007900">
    <property type="entry name" value="TAF4_C"/>
</dbReference>
<keyword evidence="5" id="KW-0539">Nucleus</keyword>
<feature type="domain" description="Transcription initiation factor TFIID component TAF4 C-terminal" evidence="7">
    <location>
        <begin position="292"/>
        <end position="384"/>
    </location>
</feature>
<sequence length="402" mass="42145">MPVSSVASVLGVAVSGTPGGVSVQVRPNVSVSGLNTSIAPRLGIPTISQPRIVGTLMSSTPSPVTVGQVAPVVLPPGSRPPITQPPLLAPAPPRTSTTVLAGSVVSTNSSTSNATLGASLPKYRLTQPLNSVITPQTVAAILPATSTNTVVSTRLTNATNTLRANYPNLRPVLAPSPASSTVTSTPSTTSLSLQSLKSATTVSLPAIVRTKPDASGRTTNHQSPSRTSSQLLSSVTAATPTSNSLTAGTVSSASASGSLLLMDSTDRKPDLAEDSRFRSISPSRDKPFFPPEQIRQVLASHGFTNMNEDAVVCLAHGLQSFMRSLLARLSVVVSHRLERLADDPRLNQTDCVREQLQFLQKLDEHDMMRQSELEKDLILKAAKVSSGSWIRVDCIFSLSPPP</sequence>
<dbReference type="GO" id="GO:0003677">
    <property type="term" value="F:DNA binding"/>
    <property type="evidence" value="ECO:0007669"/>
    <property type="project" value="TreeGrafter"/>
</dbReference>
<evidence type="ECO:0000313" key="10">
    <source>
        <dbReference type="WBParaSite" id="ECPE_0001692301-mRNA-1"/>
    </source>
</evidence>
<evidence type="ECO:0000256" key="2">
    <source>
        <dbReference type="ARBA" id="ARBA00006178"/>
    </source>
</evidence>
<feature type="region of interest" description="Disordered" evidence="6">
    <location>
        <begin position="168"/>
        <end position="193"/>
    </location>
</feature>
<accession>A0A183BCE5</accession>
<dbReference type="GO" id="GO:0006367">
    <property type="term" value="P:transcription initiation at RNA polymerase II promoter"/>
    <property type="evidence" value="ECO:0007669"/>
    <property type="project" value="TreeGrafter"/>
</dbReference>
<dbReference type="InterPro" id="IPR045144">
    <property type="entry name" value="TAF4"/>
</dbReference>
<evidence type="ECO:0000256" key="6">
    <source>
        <dbReference type="SAM" id="MobiDB-lite"/>
    </source>
</evidence>
<keyword evidence="3" id="KW-0805">Transcription regulation</keyword>
<dbReference type="GO" id="GO:0016251">
    <property type="term" value="F:RNA polymerase II general transcription initiation factor activity"/>
    <property type="evidence" value="ECO:0007669"/>
    <property type="project" value="TreeGrafter"/>
</dbReference>
<evidence type="ECO:0000256" key="5">
    <source>
        <dbReference type="ARBA" id="ARBA00023242"/>
    </source>
</evidence>
<dbReference type="PANTHER" id="PTHR15138:SF14">
    <property type="entry name" value="TRANSCRIPTION INITIATION FACTOR TFIID SUBUNIT 4"/>
    <property type="match status" value="1"/>
</dbReference>
<keyword evidence="9" id="KW-1185">Reference proteome</keyword>
<evidence type="ECO:0000259" key="7">
    <source>
        <dbReference type="Pfam" id="PF05236"/>
    </source>
</evidence>
<protein>
    <submittedName>
        <fullName evidence="10">TAF4 domain-containing protein</fullName>
    </submittedName>
</protein>
<dbReference type="Proteomes" id="UP000272942">
    <property type="component" value="Unassembled WGS sequence"/>
</dbReference>
<dbReference type="GO" id="GO:0005669">
    <property type="term" value="C:transcription factor TFIID complex"/>
    <property type="evidence" value="ECO:0007669"/>
    <property type="project" value="InterPro"/>
</dbReference>
<feature type="compositionally biased region" description="Low complexity" evidence="6">
    <location>
        <begin position="222"/>
        <end position="234"/>
    </location>
</feature>
<keyword evidence="4" id="KW-0804">Transcription</keyword>
<dbReference type="PANTHER" id="PTHR15138">
    <property type="entry name" value="TRANSCRIPTION INITIATION FACTOR TFIID SUBUNIT 4"/>
    <property type="match status" value="1"/>
</dbReference>
<evidence type="ECO:0000313" key="9">
    <source>
        <dbReference type="Proteomes" id="UP000272942"/>
    </source>
</evidence>
<name>A0A183BCE5_9TREM</name>
<evidence type="ECO:0000256" key="4">
    <source>
        <dbReference type="ARBA" id="ARBA00023163"/>
    </source>
</evidence>